<evidence type="ECO:0000256" key="1">
    <source>
        <dbReference type="ARBA" id="ARBA00004141"/>
    </source>
</evidence>
<evidence type="ECO:0000256" key="6">
    <source>
        <dbReference type="ARBA" id="ARBA00023065"/>
    </source>
</evidence>
<gene>
    <name evidence="13" type="ORF">PCOR1329_LOCUS33022</name>
</gene>
<feature type="transmembrane region" description="Helical" evidence="11">
    <location>
        <begin position="313"/>
        <end position="331"/>
    </location>
</feature>
<feature type="transmembrane region" description="Helical" evidence="11">
    <location>
        <begin position="351"/>
        <end position="372"/>
    </location>
</feature>
<comment type="caution">
    <text evidence="13">The sequence shown here is derived from an EMBL/GenBank/DDBJ whole genome shotgun (WGS) entry which is preliminary data.</text>
</comment>
<dbReference type="PANTHER" id="PTHR11689:SF136">
    <property type="entry name" value="H(+)_CL(-) EXCHANGE TRANSPORTER 7"/>
    <property type="match status" value="1"/>
</dbReference>
<dbReference type="PANTHER" id="PTHR11689">
    <property type="entry name" value="CHLORIDE CHANNEL PROTEIN CLC FAMILY MEMBER"/>
    <property type="match status" value="1"/>
</dbReference>
<reference evidence="13" key="1">
    <citation type="submission" date="2023-10" db="EMBL/GenBank/DDBJ databases">
        <authorList>
            <person name="Chen Y."/>
            <person name="Shah S."/>
            <person name="Dougan E. K."/>
            <person name="Thang M."/>
            <person name="Chan C."/>
        </authorList>
    </citation>
    <scope>NUCLEOTIDE SEQUENCE [LARGE SCALE GENOMIC DNA]</scope>
</reference>
<feature type="domain" description="CBS" evidence="12">
    <location>
        <begin position="676"/>
        <end position="733"/>
    </location>
</feature>
<dbReference type="PROSITE" id="PS51371">
    <property type="entry name" value="CBS"/>
    <property type="match status" value="2"/>
</dbReference>
<dbReference type="SUPFAM" id="SSF54631">
    <property type="entry name" value="CBS-domain pair"/>
    <property type="match status" value="1"/>
</dbReference>
<evidence type="ECO:0000256" key="3">
    <source>
        <dbReference type="ARBA" id="ARBA00022692"/>
    </source>
</evidence>
<feature type="transmembrane region" description="Helical" evidence="11">
    <location>
        <begin position="76"/>
        <end position="97"/>
    </location>
</feature>
<accession>A0ABN9SVM0</accession>
<keyword evidence="3 11" id="KW-0812">Transmembrane</keyword>
<dbReference type="Pfam" id="PF00654">
    <property type="entry name" value="Voltage_CLC"/>
    <property type="match status" value="1"/>
</dbReference>
<feature type="transmembrane region" description="Helical" evidence="11">
    <location>
        <begin position="117"/>
        <end position="141"/>
    </location>
</feature>
<evidence type="ECO:0000313" key="14">
    <source>
        <dbReference type="Proteomes" id="UP001189429"/>
    </source>
</evidence>
<feature type="transmembrane region" description="Helical" evidence="11">
    <location>
        <begin position="256"/>
        <end position="280"/>
    </location>
</feature>
<comment type="subcellular location">
    <subcellularLocation>
        <location evidence="1 11">Membrane</location>
        <topology evidence="1 11">Multi-pass membrane protein</topology>
    </subcellularLocation>
</comment>
<evidence type="ECO:0000256" key="9">
    <source>
        <dbReference type="ARBA" id="ARBA00023214"/>
    </source>
</evidence>
<evidence type="ECO:0000256" key="2">
    <source>
        <dbReference type="ARBA" id="ARBA00022448"/>
    </source>
</evidence>
<keyword evidence="6 11" id="KW-0406">Ion transport</keyword>
<keyword evidence="9 11" id="KW-0868">Chloride</keyword>
<dbReference type="Proteomes" id="UP001189429">
    <property type="component" value="Unassembled WGS sequence"/>
</dbReference>
<sequence length="755" mass="81055">MTATEGPEIAPASAAPFASFQIVQPEVPQTLARHQVKRPPPGIESTDFDLYESKQYVEHATAISSAGRRLHAAVRWLLVVSIGICTGVVAIFIDLGVEKLVGIRGDVNTALRGRSIALQYAGFVGCCLLFVAIPGFMVCFVEPLAAGSGIPEVKCFLNGVHLPRVVDLKTLLVKAPGVLFSVAAGMPCGKEGPMIHSGACIGGVIGRKGAGPLMRSFRTDIETRDLVAAGASSGVAAAFGAPLGGVLFAMEEGASFFTPVVMLRSFVCCTTAALLVRFMLAGIKGNWGQMGQAAPLSFDYFSQSAYRIWEMPVFALMGVVGGLCGAGFNTVNTHLTKWRMRNIGGTGIKRYLEVFVVTFIVTSIMFWMPVCFSGDNDPSKFSMAAKLFREPGTVSIKRLFHVHQNITSATSESSDPQASLDEWELFAFFILYYGLACLTYGLGVPSGLFVPSLLTGAAFGRLIGELVKEPFGCRWDDPGTTDPGVYALMGATAMLSGMARITVSLAVILMEASGSVQWALPIFVTCVCSKWAGDLFTIGLYDIHIELKHVPLLEAAPEREAITVSARDVMAKDLVTVSPLETVRRILQVLEDCSHGAFPVVLSSGVFVGLLKRDTLVQVLRRGKAYGVLCDRAQAGASSAQTIPFKEERTIWNLEAIKAALVEEDYAKVVDLRPYVNQGCYTVPEHACLSRVHMLFRGMGLRHLPVVKEGGIACGVITRKDLILTEHAHLGPRSPAGPLSLIGSETLLRDRSPDV</sequence>
<dbReference type="InterPro" id="IPR001807">
    <property type="entry name" value="ClC"/>
</dbReference>
<feature type="transmembrane region" description="Helical" evidence="11">
    <location>
        <begin position="425"/>
        <end position="443"/>
    </location>
</feature>
<name>A0ABN9SVM0_9DINO</name>
<keyword evidence="5 11" id="KW-1133">Transmembrane helix</keyword>
<keyword evidence="8 11" id="KW-0472">Membrane</keyword>
<dbReference type="InterPro" id="IPR051280">
    <property type="entry name" value="Cl-channel/antiporter"/>
</dbReference>
<evidence type="ECO:0000256" key="7">
    <source>
        <dbReference type="ARBA" id="ARBA00023122"/>
    </source>
</evidence>
<dbReference type="InterPro" id="IPR046342">
    <property type="entry name" value="CBS_dom_sf"/>
</dbReference>
<keyword evidence="4" id="KW-0677">Repeat</keyword>
<feature type="transmembrane region" description="Helical" evidence="11">
    <location>
        <begin position="226"/>
        <end position="250"/>
    </location>
</feature>
<protein>
    <recommendedName>
        <fullName evidence="11">Chloride channel protein</fullName>
    </recommendedName>
</protein>
<keyword evidence="14" id="KW-1185">Reference proteome</keyword>
<dbReference type="SUPFAM" id="SSF81340">
    <property type="entry name" value="Clc chloride channel"/>
    <property type="match status" value="1"/>
</dbReference>
<dbReference type="CDD" id="cd04591">
    <property type="entry name" value="CBS_pair_voltage-gated_CLC_euk_bac"/>
    <property type="match status" value="1"/>
</dbReference>
<dbReference type="InterPro" id="IPR000644">
    <property type="entry name" value="CBS_dom"/>
</dbReference>
<keyword evidence="2 11" id="KW-0813">Transport</keyword>
<evidence type="ECO:0000256" key="4">
    <source>
        <dbReference type="ARBA" id="ARBA00022737"/>
    </source>
</evidence>
<dbReference type="Gene3D" id="3.10.580.10">
    <property type="entry name" value="CBS-domain"/>
    <property type="match status" value="2"/>
</dbReference>
<evidence type="ECO:0000259" key="12">
    <source>
        <dbReference type="PROSITE" id="PS51371"/>
    </source>
</evidence>
<organism evidence="13 14">
    <name type="scientific">Prorocentrum cordatum</name>
    <dbReference type="NCBI Taxonomy" id="2364126"/>
    <lineage>
        <taxon>Eukaryota</taxon>
        <taxon>Sar</taxon>
        <taxon>Alveolata</taxon>
        <taxon>Dinophyceae</taxon>
        <taxon>Prorocentrales</taxon>
        <taxon>Prorocentraceae</taxon>
        <taxon>Prorocentrum</taxon>
    </lineage>
</organism>
<dbReference type="Pfam" id="PF00571">
    <property type="entry name" value="CBS"/>
    <property type="match status" value="2"/>
</dbReference>
<evidence type="ECO:0000256" key="10">
    <source>
        <dbReference type="PROSITE-ProRule" id="PRU00703"/>
    </source>
</evidence>
<dbReference type="EMBL" id="CAUYUJ010013669">
    <property type="protein sequence ID" value="CAK0836579.1"/>
    <property type="molecule type" value="Genomic_DNA"/>
</dbReference>
<evidence type="ECO:0000256" key="8">
    <source>
        <dbReference type="ARBA" id="ARBA00023136"/>
    </source>
</evidence>
<evidence type="ECO:0000313" key="13">
    <source>
        <dbReference type="EMBL" id="CAK0836579.1"/>
    </source>
</evidence>
<dbReference type="PRINTS" id="PR00762">
    <property type="entry name" value="CLCHANNEL"/>
</dbReference>
<evidence type="ECO:0000256" key="11">
    <source>
        <dbReference type="RuleBase" id="RU361221"/>
    </source>
</evidence>
<dbReference type="Gene3D" id="1.10.3080.10">
    <property type="entry name" value="Clc chloride channel"/>
    <property type="match status" value="1"/>
</dbReference>
<keyword evidence="7 10" id="KW-0129">CBS domain</keyword>
<feature type="domain" description="CBS" evidence="12">
    <location>
        <begin position="570"/>
        <end position="626"/>
    </location>
</feature>
<dbReference type="InterPro" id="IPR014743">
    <property type="entry name" value="Cl-channel_core"/>
</dbReference>
<dbReference type="SMART" id="SM00116">
    <property type="entry name" value="CBS"/>
    <property type="match status" value="2"/>
</dbReference>
<evidence type="ECO:0000256" key="5">
    <source>
        <dbReference type="ARBA" id="ARBA00022989"/>
    </source>
</evidence>
<comment type="similarity">
    <text evidence="11">Belongs to the chloride channel (TC 2.A.49) family.</text>
</comment>
<comment type="caution">
    <text evidence="11">Lacks conserved residue(s) required for the propagation of feature annotation.</text>
</comment>
<proteinExistence type="inferred from homology"/>